<keyword evidence="2" id="KW-1185">Reference proteome</keyword>
<name>A0ACB8Z8T5_9ASTR</name>
<evidence type="ECO:0000313" key="1">
    <source>
        <dbReference type="EMBL" id="KAI3693684.1"/>
    </source>
</evidence>
<comment type="caution">
    <text evidence="1">The sequence shown here is derived from an EMBL/GenBank/DDBJ whole genome shotgun (WGS) entry which is preliminary data.</text>
</comment>
<organism evidence="1 2">
    <name type="scientific">Smallanthus sonchifolius</name>
    <dbReference type="NCBI Taxonomy" id="185202"/>
    <lineage>
        <taxon>Eukaryota</taxon>
        <taxon>Viridiplantae</taxon>
        <taxon>Streptophyta</taxon>
        <taxon>Embryophyta</taxon>
        <taxon>Tracheophyta</taxon>
        <taxon>Spermatophyta</taxon>
        <taxon>Magnoliopsida</taxon>
        <taxon>eudicotyledons</taxon>
        <taxon>Gunneridae</taxon>
        <taxon>Pentapetalae</taxon>
        <taxon>asterids</taxon>
        <taxon>campanulids</taxon>
        <taxon>Asterales</taxon>
        <taxon>Asteraceae</taxon>
        <taxon>Asteroideae</taxon>
        <taxon>Heliantheae alliance</taxon>
        <taxon>Millerieae</taxon>
        <taxon>Smallanthus</taxon>
    </lineage>
</organism>
<sequence length="139" mass="15399">MPSLGPHFLSYYRCSLINKTFFCSISLRVWSCLFFTGGNLALKASLSIFIDQFCTAALTRAQLKASSYTFVGDIVSGGSSHPASPKLCTSLSTLPRVINALSRFMYSILHWRHSCLILTYYFIFGASSHASFPFEKSLG</sequence>
<dbReference type="Proteomes" id="UP001056120">
    <property type="component" value="Linkage Group LG26"/>
</dbReference>
<reference evidence="1 2" key="2">
    <citation type="journal article" date="2022" name="Mol. Ecol. Resour.">
        <title>The genomes of chicory, endive, great burdock and yacon provide insights into Asteraceae paleo-polyploidization history and plant inulin production.</title>
        <authorList>
            <person name="Fan W."/>
            <person name="Wang S."/>
            <person name="Wang H."/>
            <person name="Wang A."/>
            <person name="Jiang F."/>
            <person name="Liu H."/>
            <person name="Zhao H."/>
            <person name="Xu D."/>
            <person name="Zhang Y."/>
        </authorList>
    </citation>
    <scope>NUCLEOTIDE SEQUENCE [LARGE SCALE GENOMIC DNA]</scope>
    <source>
        <strain evidence="2">cv. Yunnan</strain>
        <tissue evidence="1">Leaves</tissue>
    </source>
</reference>
<protein>
    <submittedName>
        <fullName evidence="1">Uncharacterized protein</fullName>
    </submittedName>
</protein>
<dbReference type="EMBL" id="CM042043">
    <property type="protein sequence ID" value="KAI3693684.1"/>
    <property type="molecule type" value="Genomic_DNA"/>
</dbReference>
<proteinExistence type="predicted"/>
<gene>
    <name evidence="1" type="ORF">L1987_76633</name>
</gene>
<reference evidence="2" key="1">
    <citation type="journal article" date="2022" name="Mol. Ecol. Resour.">
        <title>The genomes of chicory, endive, great burdock and yacon provide insights into Asteraceae palaeo-polyploidization history and plant inulin production.</title>
        <authorList>
            <person name="Fan W."/>
            <person name="Wang S."/>
            <person name="Wang H."/>
            <person name="Wang A."/>
            <person name="Jiang F."/>
            <person name="Liu H."/>
            <person name="Zhao H."/>
            <person name="Xu D."/>
            <person name="Zhang Y."/>
        </authorList>
    </citation>
    <scope>NUCLEOTIDE SEQUENCE [LARGE SCALE GENOMIC DNA]</scope>
    <source>
        <strain evidence="2">cv. Yunnan</strain>
    </source>
</reference>
<evidence type="ECO:0000313" key="2">
    <source>
        <dbReference type="Proteomes" id="UP001056120"/>
    </source>
</evidence>
<accession>A0ACB8Z8T5</accession>